<dbReference type="Pfam" id="PF01547">
    <property type="entry name" value="SBP_bac_1"/>
    <property type="match status" value="1"/>
</dbReference>
<accession>A0A081C8I1</accession>
<protein>
    <submittedName>
        <fullName evidence="1">Putative extracellular solute-binding protein family 1</fullName>
    </submittedName>
</protein>
<proteinExistence type="predicted"/>
<dbReference type="eggNOG" id="COG1653">
    <property type="taxonomic scope" value="Bacteria"/>
</dbReference>
<sequence>MKKIFVIGGVVGLILIQAGLCLTAEPTRIRVLMMASAAGKGLPEMVADFESKNPNIKVEEITYSPEKDYETKSELELAAGGGTYDVVWVTGGAYQRWVHHGWIMDLLPFIHDPKLTDAASFNFEDFIGGAIRFFTVEGKLYALPILHSTQVLFYRKDIFEKFGIAAPPDTWDELMEIAKKIHTPEVGAIGMRGSRERGGVMWTFPQVLYTFGGKVVKDFPNDMHPVFDSPEAIKAAEYYAELLQKYGYKGTLSAHYKDISAAMQQGKMAMLIDGYPGVGPYEDPTKSVVAGKLGFYFVPGGPAGRWPAFNAHGLTIPVGSKNKEAAWEFIKWALSTERQLRGALEQNEIALTRKSALLHPEYLKKYNYGGGQLMRIVAEQLDKYVQSFYRELTPEYGDVEDICGIAMSKVLAGEESAEKALKEANQQLYEVYKEAGYYKE</sequence>
<dbReference type="STRING" id="1499967.U27_00784"/>
<gene>
    <name evidence="1" type="ORF">U27_00784</name>
</gene>
<keyword evidence="2" id="KW-1185">Reference proteome</keyword>
<dbReference type="AlphaFoldDB" id="A0A081C8I1"/>
<dbReference type="Gene3D" id="3.40.190.10">
    <property type="entry name" value="Periplasmic binding protein-like II"/>
    <property type="match status" value="2"/>
</dbReference>
<evidence type="ECO:0000313" key="2">
    <source>
        <dbReference type="Proteomes" id="UP000030661"/>
    </source>
</evidence>
<evidence type="ECO:0000313" key="1">
    <source>
        <dbReference type="EMBL" id="GAK60886.1"/>
    </source>
</evidence>
<dbReference type="CDD" id="cd13585">
    <property type="entry name" value="PBP2_TMBP_like"/>
    <property type="match status" value="1"/>
</dbReference>
<dbReference type="InterPro" id="IPR050490">
    <property type="entry name" value="Bact_solute-bd_prot1"/>
</dbReference>
<organism evidence="1">
    <name type="scientific">Vecturithrix granuli</name>
    <dbReference type="NCBI Taxonomy" id="1499967"/>
    <lineage>
        <taxon>Bacteria</taxon>
        <taxon>Candidatus Moduliflexota</taxon>
        <taxon>Candidatus Vecturitrichia</taxon>
        <taxon>Candidatus Vecturitrichales</taxon>
        <taxon>Candidatus Vecturitrichaceae</taxon>
        <taxon>Candidatus Vecturithrix</taxon>
    </lineage>
</organism>
<dbReference type="EMBL" id="DF820475">
    <property type="protein sequence ID" value="GAK60886.1"/>
    <property type="molecule type" value="Genomic_DNA"/>
</dbReference>
<reference evidence="1" key="1">
    <citation type="journal article" date="2015" name="PeerJ">
        <title>First genomic representation of candidate bacterial phylum KSB3 points to enhanced environmental sensing as a trigger of wastewater bulking.</title>
        <authorList>
            <person name="Sekiguchi Y."/>
            <person name="Ohashi A."/>
            <person name="Parks D.H."/>
            <person name="Yamauchi T."/>
            <person name="Tyson G.W."/>
            <person name="Hugenholtz P."/>
        </authorList>
    </citation>
    <scope>NUCLEOTIDE SEQUENCE [LARGE SCALE GENOMIC DNA]</scope>
</reference>
<dbReference type="SUPFAM" id="SSF53850">
    <property type="entry name" value="Periplasmic binding protein-like II"/>
    <property type="match status" value="1"/>
</dbReference>
<dbReference type="HOGENOM" id="CLU_031285_9_2_0"/>
<dbReference type="PANTHER" id="PTHR43649">
    <property type="entry name" value="ARABINOSE-BINDING PROTEIN-RELATED"/>
    <property type="match status" value="1"/>
</dbReference>
<dbReference type="Proteomes" id="UP000030661">
    <property type="component" value="Unassembled WGS sequence"/>
</dbReference>
<dbReference type="InterPro" id="IPR006059">
    <property type="entry name" value="SBP"/>
</dbReference>
<name>A0A081C8I1_VECG1</name>
<dbReference type="PANTHER" id="PTHR43649:SF12">
    <property type="entry name" value="DIACETYLCHITOBIOSE BINDING PROTEIN DASA"/>
    <property type="match status" value="1"/>
</dbReference>